<dbReference type="Proteomes" id="UP001642360">
    <property type="component" value="Unassembled WGS sequence"/>
</dbReference>
<keyword evidence="2" id="KW-1185">Reference proteome</keyword>
<dbReference type="PROSITE" id="PS51257">
    <property type="entry name" value="PROKAR_LIPOPROTEIN"/>
    <property type="match status" value="1"/>
</dbReference>
<sequence>MNREKAVGDDGDVENRRSIGGVLMVGIMVGCGEGRDVRRLEEKRRRLLVVITDRK</sequence>
<organism evidence="1 2">
    <name type="scientific">Ilex paraguariensis</name>
    <name type="common">yerba mate</name>
    <dbReference type="NCBI Taxonomy" id="185542"/>
    <lineage>
        <taxon>Eukaryota</taxon>
        <taxon>Viridiplantae</taxon>
        <taxon>Streptophyta</taxon>
        <taxon>Embryophyta</taxon>
        <taxon>Tracheophyta</taxon>
        <taxon>Spermatophyta</taxon>
        <taxon>Magnoliopsida</taxon>
        <taxon>eudicotyledons</taxon>
        <taxon>Gunneridae</taxon>
        <taxon>Pentapetalae</taxon>
        <taxon>asterids</taxon>
        <taxon>campanulids</taxon>
        <taxon>Aquifoliales</taxon>
        <taxon>Aquifoliaceae</taxon>
        <taxon>Ilex</taxon>
    </lineage>
</organism>
<comment type="caution">
    <text evidence="1">The sequence shown here is derived from an EMBL/GenBank/DDBJ whole genome shotgun (WGS) entry which is preliminary data.</text>
</comment>
<protein>
    <submittedName>
        <fullName evidence="1">Uncharacterized protein</fullName>
    </submittedName>
</protein>
<reference evidence="1 2" key="1">
    <citation type="submission" date="2024-02" db="EMBL/GenBank/DDBJ databases">
        <authorList>
            <person name="Vignale AGUSTIN F."/>
            <person name="Sosa J E."/>
            <person name="Modenutti C."/>
        </authorList>
    </citation>
    <scope>NUCLEOTIDE SEQUENCE [LARGE SCALE GENOMIC DNA]</scope>
</reference>
<dbReference type="AlphaFoldDB" id="A0ABC8RW58"/>
<proteinExistence type="predicted"/>
<evidence type="ECO:0000313" key="2">
    <source>
        <dbReference type="Proteomes" id="UP001642360"/>
    </source>
</evidence>
<gene>
    <name evidence="1" type="ORF">ILEXP_LOCUS17244</name>
</gene>
<dbReference type="EMBL" id="CAUOFW020001848">
    <property type="protein sequence ID" value="CAK9149211.1"/>
    <property type="molecule type" value="Genomic_DNA"/>
</dbReference>
<name>A0ABC8RW58_9AQUA</name>
<feature type="non-terminal residue" evidence="1">
    <location>
        <position position="55"/>
    </location>
</feature>
<accession>A0ABC8RW58</accession>
<evidence type="ECO:0000313" key="1">
    <source>
        <dbReference type="EMBL" id="CAK9149211.1"/>
    </source>
</evidence>